<comment type="caution">
    <text evidence="1">The sequence shown here is derived from an EMBL/GenBank/DDBJ whole genome shotgun (WGS) entry which is preliminary data.</text>
</comment>
<proteinExistence type="predicted"/>
<accession>A0AAD6BMD5</accession>
<dbReference type="Proteomes" id="UP001219934">
    <property type="component" value="Unassembled WGS sequence"/>
</dbReference>
<sequence length="75" mass="8747">MDRVPSALAAKMRWITLVLAGLTFWGKVTICNCFDYEEPDYDYYEEERAETIDYKDPCKAGYMKFSATNGMRKID</sequence>
<organism evidence="1 2">
    <name type="scientific">Pogonophryne albipinna</name>
    <dbReference type="NCBI Taxonomy" id="1090488"/>
    <lineage>
        <taxon>Eukaryota</taxon>
        <taxon>Metazoa</taxon>
        <taxon>Chordata</taxon>
        <taxon>Craniata</taxon>
        <taxon>Vertebrata</taxon>
        <taxon>Euteleostomi</taxon>
        <taxon>Actinopterygii</taxon>
        <taxon>Neopterygii</taxon>
        <taxon>Teleostei</taxon>
        <taxon>Neoteleostei</taxon>
        <taxon>Acanthomorphata</taxon>
        <taxon>Eupercaria</taxon>
        <taxon>Perciformes</taxon>
        <taxon>Notothenioidei</taxon>
        <taxon>Pogonophryne</taxon>
    </lineage>
</organism>
<evidence type="ECO:0000313" key="1">
    <source>
        <dbReference type="EMBL" id="KAJ4944718.1"/>
    </source>
</evidence>
<name>A0AAD6BMD5_9TELE</name>
<evidence type="ECO:0000313" key="2">
    <source>
        <dbReference type="Proteomes" id="UP001219934"/>
    </source>
</evidence>
<keyword evidence="2" id="KW-1185">Reference proteome</keyword>
<dbReference type="EMBL" id="JAPTMU010000004">
    <property type="protein sequence ID" value="KAJ4944718.1"/>
    <property type="molecule type" value="Genomic_DNA"/>
</dbReference>
<protein>
    <submittedName>
        <fullName evidence="1">Uncharacterized protein</fullName>
    </submittedName>
</protein>
<reference evidence="1" key="1">
    <citation type="submission" date="2022-11" db="EMBL/GenBank/DDBJ databases">
        <title>Chromosome-level genome of Pogonophryne albipinna.</title>
        <authorList>
            <person name="Jo E."/>
        </authorList>
    </citation>
    <scope>NUCLEOTIDE SEQUENCE</scope>
    <source>
        <strain evidence="1">SGF0006</strain>
        <tissue evidence="1">Muscle</tissue>
    </source>
</reference>
<dbReference type="AlphaFoldDB" id="A0AAD6BMD5"/>
<gene>
    <name evidence="1" type="ORF">JOQ06_013258</name>
</gene>